<evidence type="ECO:0000256" key="1">
    <source>
        <dbReference type="SAM" id="Phobius"/>
    </source>
</evidence>
<feature type="transmembrane region" description="Helical" evidence="1">
    <location>
        <begin position="20"/>
        <end position="36"/>
    </location>
</feature>
<evidence type="ECO:0000313" key="3">
    <source>
        <dbReference type="Proteomes" id="UP001597273"/>
    </source>
</evidence>
<keyword evidence="1" id="KW-0472">Membrane</keyword>
<keyword evidence="3" id="KW-1185">Reference proteome</keyword>
<reference evidence="3" key="1">
    <citation type="journal article" date="2019" name="Int. J. Syst. Evol. Microbiol.">
        <title>The Global Catalogue of Microorganisms (GCM) 10K type strain sequencing project: providing services to taxonomists for standard genome sequencing and annotation.</title>
        <authorList>
            <consortium name="The Broad Institute Genomics Platform"/>
            <consortium name="The Broad Institute Genome Sequencing Center for Infectious Disease"/>
            <person name="Wu L."/>
            <person name="Ma J."/>
        </authorList>
    </citation>
    <scope>NUCLEOTIDE SEQUENCE [LARGE SCALE GENOMIC DNA]</scope>
    <source>
        <strain evidence="3">CGMCC 1.15475</strain>
    </source>
</reference>
<comment type="caution">
    <text evidence="2">The sequence shown here is derived from an EMBL/GenBank/DDBJ whole genome shotgun (WGS) entry which is preliminary data.</text>
</comment>
<dbReference type="Proteomes" id="UP001597273">
    <property type="component" value="Unassembled WGS sequence"/>
</dbReference>
<evidence type="ECO:0000313" key="2">
    <source>
        <dbReference type="EMBL" id="MFD1864854.1"/>
    </source>
</evidence>
<organism evidence="2 3">
    <name type="scientific">Planococcus chinensis</name>
    <dbReference type="NCBI Taxonomy" id="272917"/>
    <lineage>
        <taxon>Bacteria</taxon>
        <taxon>Bacillati</taxon>
        <taxon>Bacillota</taxon>
        <taxon>Bacilli</taxon>
        <taxon>Bacillales</taxon>
        <taxon>Caryophanaceae</taxon>
        <taxon>Planococcus</taxon>
    </lineage>
</organism>
<dbReference type="EMBL" id="JBHUFW010000025">
    <property type="protein sequence ID" value="MFD1864854.1"/>
    <property type="molecule type" value="Genomic_DNA"/>
</dbReference>
<gene>
    <name evidence="2" type="ORF">ACFSDB_18325</name>
</gene>
<proteinExistence type="predicted"/>
<sequence length="77" mass="8529">MNKLDLKEIKEQNSKSAKAMGFLFAAIVAALAWGFYQGSLPAFLLAGVFLVLAAAESREYRKNYQLEIDASNDNRIS</sequence>
<protein>
    <submittedName>
        <fullName evidence="2">Uncharacterized protein</fullName>
    </submittedName>
</protein>
<dbReference type="RefSeq" id="WP_204893316.1">
    <property type="nucleotide sequence ID" value="NZ_JBHUFW010000025.1"/>
</dbReference>
<keyword evidence="1" id="KW-1133">Transmembrane helix</keyword>
<accession>A0ABW4QML8</accession>
<keyword evidence="1" id="KW-0812">Transmembrane</keyword>
<name>A0ABW4QML8_9BACL</name>